<comment type="caution">
    <text evidence="1">The sequence shown here is derived from an EMBL/GenBank/DDBJ whole genome shotgun (WGS) entry which is preliminary data.</text>
</comment>
<gene>
    <name evidence="1" type="ORF">J1N35_018479</name>
</gene>
<dbReference type="EMBL" id="JAIQCV010000006">
    <property type="protein sequence ID" value="KAH1091222.1"/>
    <property type="molecule type" value="Genomic_DNA"/>
</dbReference>
<name>A0A9D4A529_9ROSI</name>
<evidence type="ECO:0000313" key="2">
    <source>
        <dbReference type="Proteomes" id="UP000828251"/>
    </source>
</evidence>
<keyword evidence="2" id="KW-1185">Reference proteome</keyword>
<evidence type="ECO:0000313" key="1">
    <source>
        <dbReference type="EMBL" id="KAH1091222.1"/>
    </source>
</evidence>
<organism evidence="1 2">
    <name type="scientific">Gossypium stocksii</name>
    <dbReference type="NCBI Taxonomy" id="47602"/>
    <lineage>
        <taxon>Eukaryota</taxon>
        <taxon>Viridiplantae</taxon>
        <taxon>Streptophyta</taxon>
        <taxon>Embryophyta</taxon>
        <taxon>Tracheophyta</taxon>
        <taxon>Spermatophyta</taxon>
        <taxon>Magnoliopsida</taxon>
        <taxon>eudicotyledons</taxon>
        <taxon>Gunneridae</taxon>
        <taxon>Pentapetalae</taxon>
        <taxon>rosids</taxon>
        <taxon>malvids</taxon>
        <taxon>Malvales</taxon>
        <taxon>Malvaceae</taxon>
        <taxon>Malvoideae</taxon>
        <taxon>Gossypium</taxon>
    </lineage>
</organism>
<dbReference type="Proteomes" id="UP000828251">
    <property type="component" value="Unassembled WGS sequence"/>
</dbReference>
<protein>
    <submittedName>
        <fullName evidence="1">Uncharacterized protein</fullName>
    </submittedName>
</protein>
<accession>A0A9D4A529</accession>
<proteinExistence type="predicted"/>
<reference evidence="1 2" key="1">
    <citation type="journal article" date="2021" name="Plant Biotechnol. J.">
        <title>Multi-omics assisted identification of the key and species-specific regulatory components of drought-tolerant mechanisms in Gossypium stocksii.</title>
        <authorList>
            <person name="Yu D."/>
            <person name="Ke L."/>
            <person name="Zhang D."/>
            <person name="Wu Y."/>
            <person name="Sun Y."/>
            <person name="Mei J."/>
            <person name="Sun J."/>
            <person name="Sun Y."/>
        </authorList>
    </citation>
    <scope>NUCLEOTIDE SEQUENCE [LARGE SCALE GENOMIC DNA]</scope>
    <source>
        <strain evidence="2">cv. E1</strain>
        <tissue evidence="1">Leaf</tissue>
    </source>
</reference>
<dbReference type="AlphaFoldDB" id="A0A9D4A529"/>
<sequence>MSRRIKVTIYYDDQICDTRIGVIFVSAKSIELTFNKSIKINELLSRIRWKVLTSSQRRILSLKYRYLTSMNIVRYDTFQLKSNMDVEAMLDKHCSSGNIILKLYAQFVNVKGRWSKFDNNSS</sequence>